<sequence length="537" mass="62199">MKCMLIDDDIPTVQVLTELIPWTAYGFNEVSQAHCVLDAQTLFAAGIPDLVICDIEMPRGSGIEMIQWIREQGYDCAFIFFTCHESFDFASTAISFNADSYLLKPLNQEKLEAAVMKAVGGLKWRRQMGEYQKFGMAWLKNKGLVEASFWTDILMSTISPRLDLIQGEILKRELTIKTEQSYVLVLASVFLSEIDEKWNESTFRYAFANLSSEIMLLRLEYDRIVSYQKNSMLYVAVILDEDDTSQVQLEERATLLIQLMNEYLKCMGTCYISEAKPINELSGVKTELERMDHSNVMFRGKVHGQHTVFQREQPERYDLDTEMYTSLFIEREKAQIVNRLKKDLEQLVAKNQLHAETLQVIREDFLQVVYAILAKKNVQAHQLFTDQLAQQLYVKSEHSLFDFMKWAHLVTERTVETIKESQRSEGIVDKAMRYIHDNYTKDLNRDEVAASVFLTPDYLAKVFKQETGLTMKEYLNDYRIKAAKLMLIESRLSIGQIAMETGYETISYFSTVFKKLTGETPNAYRSRQSYDREKNGV</sequence>
<evidence type="ECO:0000256" key="1">
    <source>
        <dbReference type="ARBA" id="ARBA00023015"/>
    </source>
</evidence>
<dbReference type="SUPFAM" id="SSF46689">
    <property type="entry name" value="Homeodomain-like"/>
    <property type="match status" value="2"/>
</dbReference>
<dbReference type="EMBL" id="FMVM01000022">
    <property type="protein sequence ID" value="SCZ09384.1"/>
    <property type="molecule type" value="Genomic_DNA"/>
</dbReference>
<dbReference type="SMART" id="SM00342">
    <property type="entry name" value="HTH_ARAC"/>
    <property type="match status" value="1"/>
</dbReference>
<dbReference type="RefSeq" id="WP_090924374.1">
    <property type="nucleotide sequence ID" value="NZ_FMVM01000022.1"/>
</dbReference>
<keyword evidence="1" id="KW-0805">Transcription regulation</keyword>
<proteinExistence type="predicted"/>
<dbReference type="Gene3D" id="1.10.10.60">
    <property type="entry name" value="Homeodomain-like"/>
    <property type="match status" value="2"/>
</dbReference>
<evidence type="ECO:0000313" key="7">
    <source>
        <dbReference type="EMBL" id="SCZ09384.1"/>
    </source>
</evidence>
<dbReference type="PROSITE" id="PS01124">
    <property type="entry name" value="HTH_ARAC_FAMILY_2"/>
    <property type="match status" value="1"/>
</dbReference>
<dbReference type="PRINTS" id="PR00032">
    <property type="entry name" value="HTHARAC"/>
</dbReference>
<evidence type="ECO:0000256" key="3">
    <source>
        <dbReference type="ARBA" id="ARBA00023163"/>
    </source>
</evidence>
<dbReference type="Proteomes" id="UP000198538">
    <property type="component" value="Unassembled WGS sequence"/>
</dbReference>
<keyword evidence="3" id="KW-0804">Transcription</keyword>
<evidence type="ECO:0000313" key="8">
    <source>
        <dbReference type="Proteomes" id="UP000198538"/>
    </source>
</evidence>
<reference evidence="8" key="1">
    <citation type="submission" date="2016-10" db="EMBL/GenBank/DDBJ databases">
        <authorList>
            <person name="Varghese N."/>
            <person name="Submissions S."/>
        </authorList>
    </citation>
    <scope>NUCLEOTIDE SEQUENCE [LARGE SCALE GENOMIC DNA]</scope>
    <source>
        <strain evidence="8">BL9</strain>
    </source>
</reference>
<dbReference type="CDD" id="cd17536">
    <property type="entry name" value="REC_YesN-like"/>
    <property type="match status" value="1"/>
</dbReference>
<evidence type="ECO:0000259" key="6">
    <source>
        <dbReference type="PROSITE" id="PS50110"/>
    </source>
</evidence>
<keyword evidence="4" id="KW-0597">Phosphoprotein</keyword>
<dbReference type="Pfam" id="PF12833">
    <property type="entry name" value="HTH_18"/>
    <property type="match status" value="1"/>
</dbReference>
<feature type="modified residue" description="4-aspartylphosphate" evidence="4">
    <location>
        <position position="54"/>
    </location>
</feature>
<feature type="domain" description="HTH araC/xylS-type" evidence="5">
    <location>
        <begin position="429"/>
        <end position="527"/>
    </location>
</feature>
<evidence type="ECO:0000259" key="5">
    <source>
        <dbReference type="PROSITE" id="PS01124"/>
    </source>
</evidence>
<dbReference type="Gene3D" id="3.40.50.2300">
    <property type="match status" value="1"/>
</dbReference>
<keyword evidence="8" id="KW-1185">Reference proteome</keyword>
<dbReference type="PROSITE" id="PS50110">
    <property type="entry name" value="RESPONSE_REGULATORY"/>
    <property type="match status" value="1"/>
</dbReference>
<dbReference type="GO" id="GO:0000160">
    <property type="term" value="P:phosphorelay signal transduction system"/>
    <property type="evidence" value="ECO:0007669"/>
    <property type="project" value="InterPro"/>
</dbReference>
<feature type="domain" description="Response regulatory" evidence="6">
    <location>
        <begin position="2"/>
        <end position="119"/>
    </location>
</feature>
<dbReference type="InterPro" id="IPR020449">
    <property type="entry name" value="Tscrpt_reg_AraC-type_HTH"/>
</dbReference>
<evidence type="ECO:0000256" key="4">
    <source>
        <dbReference type="PROSITE-ProRule" id="PRU00169"/>
    </source>
</evidence>
<dbReference type="PANTHER" id="PTHR43280:SF2">
    <property type="entry name" value="HTH-TYPE TRANSCRIPTIONAL REGULATOR EXSA"/>
    <property type="match status" value="1"/>
</dbReference>
<dbReference type="InterPro" id="IPR001789">
    <property type="entry name" value="Sig_transdc_resp-reg_receiver"/>
</dbReference>
<dbReference type="Pfam" id="PF00072">
    <property type="entry name" value="Response_reg"/>
    <property type="match status" value="1"/>
</dbReference>
<protein>
    <submittedName>
        <fullName evidence="7">Two-component system, response regulator YesN</fullName>
    </submittedName>
</protein>
<dbReference type="InterPro" id="IPR009057">
    <property type="entry name" value="Homeodomain-like_sf"/>
</dbReference>
<organism evidence="7 8">
    <name type="scientific">Paenibacillus polysaccharolyticus</name>
    <dbReference type="NCBI Taxonomy" id="582692"/>
    <lineage>
        <taxon>Bacteria</taxon>
        <taxon>Bacillati</taxon>
        <taxon>Bacillota</taxon>
        <taxon>Bacilli</taxon>
        <taxon>Bacillales</taxon>
        <taxon>Paenibacillaceae</taxon>
        <taxon>Paenibacillus</taxon>
    </lineage>
</organism>
<dbReference type="InterPro" id="IPR018062">
    <property type="entry name" value="HTH_AraC-typ_CS"/>
</dbReference>
<dbReference type="GO" id="GO:0003700">
    <property type="term" value="F:DNA-binding transcription factor activity"/>
    <property type="evidence" value="ECO:0007669"/>
    <property type="project" value="InterPro"/>
</dbReference>
<name>A0A1G5L9W1_9BACL</name>
<gene>
    <name evidence="7" type="ORF">SAMN05720606_12217</name>
</gene>
<dbReference type="GO" id="GO:0043565">
    <property type="term" value="F:sequence-specific DNA binding"/>
    <property type="evidence" value="ECO:0007669"/>
    <property type="project" value="InterPro"/>
</dbReference>
<dbReference type="SMART" id="SM00448">
    <property type="entry name" value="REC"/>
    <property type="match status" value="1"/>
</dbReference>
<dbReference type="STRING" id="582692.SAMN05720606_12217"/>
<dbReference type="PANTHER" id="PTHR43280">
    <property type="entry name" value="ARAC-FAMILY TRANSCRIPTIONAL REGULATOR"/>
    <property type="match status" value="1"/>
</dbReference>
<dbReference type="InterPro" id="IPR018060">
    <property type="entry name" value="HTH_AraC"/>
</dbReference>
<keyword evidence="2" id="KW-0238">DNA-binding</keyword>
<dbReference type="AlphaFoldDB" id="A0A1G5L9W1"/>
<accession>A0A1G5L9W1</accession>
<dbReference type="SUPFAM" id="SSF52172">
    <property type="entry name" value="CheY-like"/>
    <property type="match status" value="1"/>
</dbReference>
<dbReference type="InterPro" id="IPR011006">
    <property type="entry name" value="CheY-like_superfamily"/>
</dbReference>
<dbReference type="PROSITE" id="PS00041">
    <property type="entry name" value="HTH_ARAC_FAMILY_1"/>
    <property type="match status" value="1"/>
</dbReference>
<evidence type="ECO:0000256" key="2">
    <source>
        <dbReference type="ARBA" id="ARBA00023125"/>
    </source>
</evidence>